<dbReference type="Pfam" id="PF08240">
    <property type="entry name" value="ADH_N"/>
    <property type="match status" value="1"/>
</dbReference>
<dbReference type="Pfam" id="PF13602">
    <property type="entry name" value="ADH_zinc_N_2"/>
    <property type="match status" value="1"/>
</dbReference>
<dbReference type="PANTHER" id="PTHR11695">
    <property type="entry name" value="ALCOHOL DEHYDROGENASE RELATED"/>
    <property type="match status" value="1"/>
</dbReference>
<dbReference type="PANTHER" id="PTHR11695:SF294">
    <property type="entry name" value="RETICULON-4-INTERACTING PROTEIN 1, MITOCHONDRIAL"/>
    <property type="match status" value="1"/>
</dbReference>
<proteinExistence type="inferred from homology"/>
<dbReference type="Gene3D" id="3.90.180.10">
    <property type="entry name" value="Medium-chain alcohol dehydrogenases, catalytic domain"/>
    <property type="match status" value="1"/>
</dbReference>
<evidence type="ECO:0000313" key="7">
    <source>
        <dbReference type="EMBL" id="MBC1176451.1"/>
    </source>
</evidence>
<dbReference type="InterPro" id="IPR050700">
    <property type="entry name" value="YIM1/Zinc_Alcohol_DH_Fams"/>
</dbReference>
<keyword evidence="3" id="KW-0809">Transit peptide</keyword>
<name>A0A7G3ARC3_LUTLO</name>
<evidence type="ECO:0000256" key="4">
    <source>
        <dbReference type="ARBA" id="ARBA00023002"/>
    </source>
</evidence>
<evidence type="ECO:0000256" key="2">
    <source>
        <dbReference type="ARBA" id="ARBA00010371"/>
    </source>
</evidence>
<dbReference type="CDD" id="cd08248">
    <property type="entry name" value="RTN4I1"/>
    <property type="match status" value="1"/>
</dbReference>
<evidence type="ECO:0000256" key="5">
    <source>
        <dbReference type="ARBA" id="ARBA00023128"/>
    </source>
</evidence>
<accession>A0A7G3ARC3</accession>
<dbReference type="VEuPathDB" id="VectorBase:LLONM1_011510"/>
<dbReference type="SUPFAM" id="SSF50129">
    <property type="entry name" value="GroES-like"/>
    <property type="match status" value="1"/>
</dbReference>
<dbReference type="SUPFAM" id="SSF51735">
    <property type="entry name" value="NAD(P)-binding Rossmann-fold domains"/>
    <property type="match status" value="1"/>
</dbReference>
<organism evidence="7">
    <name type="scientific">Lutzomyia longipalpis</name>
    <name type="common">Sand fly</name>
    <dbReference type="NCBI Taxonomy" id="7200"/>
    <lineage>
        <taxon>Eukaryota</taxon>
        <taxon>Metazoa</taxon>
        <taxon>Ecdysozoa</taxon>
        <taxon>Arthropoda</taxon>
        <taxon>Hexapoda</taxon>
        <taxon>Insecta</taxon>
        <taxon>Pterygota</taxon>
        <taxon>Neoptera</taxon>
        <taxon>Endopterygota</taxon>
        <taxon>Diptera</taxon>
        <taxon>Nematocera</taxon>
        <taxon>Psychodoidea</taxon>
        <taxon>Psychodidae</taxon>
        <taxon>Lutzomyia</taxon>
        <taxon>Lutzomyia</taxon>
    </lineage>
</organism>
<dbReference type="InterPro" id="IPR037397">
    <property type="entry name" value="RTN4IP1"/>
</dbReference>
<dbReference type="GO" id="GO:0005739">
    <property type="term" value="C:mitochondrion"/>
    <property type="evidence" value="ECO:0007669"/>
    <property type="project" value="UniProtKB-SubCell"/>
</dbReference>
<dbReference type="InterPro" id="IPR013154">
    <property type="entry name" value="ADH-like_N"/>
</dbReference>
<sequence>MNCIIASLSRLTVRGKPKLLQCNPKRTIFMRALSQSVVTANTEMKTCKSKNDFPHKMKMRGWHIHSYGDLDELTYSDNIRIPQIKHATEVLIRIKAVSVNPIDVAIIGGYGATLLNVMRMTDIEFPLIVGRDFVGEIIYRGIGVPKNLKLGDTVWGVIAPHSSGCHCEYVVQDSSLITNKPHSLSNIEASGILYCGLTAWSGLFLSGNLGNKCRTLRQQQYPNEKRVLILGASGGVGTMAVQIAKNEKATVFATAASDATEMLSHLGADCVIDYKNENFLKEIHSNGPYDIILDCAGYGPKFVSKIECDFGSYVTFSSPLLRNIDTYGFVSGNIQNAMSLIEDNSLTISKKGRGFVKWGYFVAMQRGIEYLKKMADQGKLKCVIDSVYGFDNAMEAYQKVKDGHLRGKIIMDLS</sequence>
<evidence type="ECO:0000256" key="1">
    <source>
        <dbReference type="ARBA" id="ARBA00004173"/>
    </source>
</evidence>
<keyword evidence="4" id="KW-0560">Oxidoreductase</keyword>
<dbReference type="AlphaFoldDB" id="A0A7G3ARC3"/>
<dbReference type="InterPro" id="IPR036291">
    <property type="entry name" value="NAD(P)-bd_dom_sf"/>
</dbReference>
<dbReference type="InterPro" id="IPR011032">
    <property type="entry name" value="GroES-like_sf"/>
</dbReference>
<comment type="similarity">
    <text evidence="2">Belongs to the zinc-containing alcohol dehydrogenase family. Quinone oxidoreductase subfamily.</text>
</comment>
<protein>
    <submittedName>
        <fullName evidence="7">Putative reticulon-4-interacting protein 1</fullName>
    </submittedName>
</protein>
<evidence type="ECO:0000256" key="3">
    <source>
        <dbReference type="ARBA" id="ARBA00022946"/>
    </source>
</evidence>
<dbReference type="InterPro" id="IPR020843">
    <property type="entry name" value="ER"/>
</dbReference>
<reference evidence="7" key="1">
    <citation type="journal article" date="2020" name="BMC">
        <title>Leishmania infection induces a limited differential gene expression in the sand fly midgut.</title>
        <authorList>
            <person name="Coutinho-Abreu I.V."/>
            <person name="Serafim T.D."/>
            <person name="Meneses C."/>
            <person name="Kamhawi S."/>
            <person name="Oliveira F."/>
            <person name="Valenzuela J.G."/>
        </authorList>
    </citation>
    <scope>NUCLEOTIDE SEQUENCE</scope>
    <source>
        <strain evidence="7">Jacobina</strain>
        <tissue evidence="7">Midgut</tissue>
    </source>
</reference>
<dbReference type="SMART" id="SM00829">
    <property type="entry name" value="PKS_ER"/>
    <property type="match status" value="1"/>
</dbReference>
<dbReference type="GO" id="GO:0016491">
    <property type="term" value="F:oxidoreductase activity"/>
    <property type="evidence" value="ECO:0007669"/>
    <property type="project" value="UniProtKB-KW"/>
</dbReference>
<feature type="domain" description="Enoyl reductase (ER)" evidence="6">
    <location>
        <begin position="68"/>
        <end position="411"/>
    </location>
</feature>
<dbReference type="Gene3D" id="3.40.50.720">
    <property type="entry name" value="NAD(P)-binding Rossmann-like Domain"/>
    <property type="match status" value="1"/>
</dbReference>
<dbReference type="FunFam" id="3.40.50.720:FF:000147">
    <property type="entry name" value="Reticulon-4-interacting protein 1 homolog, mitochondrial"/>
    <property type="match status" value="1"/>
</dbReference>
<keyword evidence="5" id="KW-0496">Mitochondrion</keyword>
<evidence type="ECO:0000259" key="6">
    <source>
        <dbReference type="SMART" id="SM00829"/>
    </source>
</evidence>
<dbReference type="EMBL" id="GITU01007748">
    <property type="protein sequence ID" value="MBC1176451.1"/>
    <property type="molecule type" value="Transcribed_RNA"/>
</dbReference>
<comment type="subcellular location">
    <subcellularLocation>
        <location evidence="1">Mitochondrion</location>
    </subcellularLocation>
</comment>